<dbReference type="RefSeq" id="WP_072630336.1">
    <property type="nucleotide sequence ID" value="NZ_MLCB01000125.1"/>
</dbReference>
<evidence type="ECO:0000313" key="2">
    <source>
        <dbReference type="EMBL" id="OJI94024.1"/>
    </source>
</evidence>
<dbReference type="AlphaFoldDB" id="A0A1L9NXY6"/>
<dbReference type="EMBL" id="MLCB01000125">
    <property type="protein sequence ID" value="OJI94024.1"/>
    <property type="molecule type" value="Genomic_DNA"/>
</dbReference>
<evidence type="ECO:0000313" key="3">
    <source>
        <dbReference type="Proteomes" id="UP000184514"/>
    </source>
</evidence>
<keyword evidence="3" id="KW-1185">Reference proteome</keyword>
<dbReference type="STRING" id="696762.PFRI_17630"/>
<gene>
    <name evidence="2" type="ORF">PFRI_17630</name>
</gene>
<accession>A0A1L9NXY6</accession>
<dbReference type="Proteomes" id="UP000184514">
    <property type="component" value="Unassembled WGS sequence"/>
</dbReference>
<proteinExistence type="predicted"/>
<dbReference type="InterPro" id="IPR017896">
    <property type="entry name" value="4Fe4S_Fe-S-bd"/>
</dbReference>
<protein>
    <recommendedName>
        <fullName evidence="1">4Fe-4S ferredoxin-type domain-containing protein</fullName>
    </recommendedName>
</protein>
<dbReference type="PROSITE" id="PS51379">
    <property type="entry name" value="4FE4S_FER_2"/>
    <property type="match status" value="1"/>
</dbReference>
<name>A0A1L9NXY6_9RHOB</name>
<sequence>MIEQIRAAARLDFLDVFGSVVKDGETVLLLGPHEPGFWPHVTISVELNDGAPNPLDRWSKRVIGKLAKSFAADALFPSDGPPYPPFISWALASQQAWLAPVGMLVHDRAGLMTSYRGALRIKGQYTRTSLELSPCVPCAKPCKTACPVDALSETSYYVEACKTHILGPDSKNCRTMGCAARRACPISQTYGRLPEQSAFHMRAFLGE</sequence>
<organism evidence="2 3">
    <name type="scientific">Planktotalea frisia</name>
    <dbReference type="NCBI Taxonomy" id="696762"/>
    <lineage>
        <taxon>Bacteria</taxon>
        <taxon>Pseudomonadati</taxon>
        <taxon>Pseudomonadota</taxon>
        <taxon>Alphaproteobacteria</taxon>
        <taxon>Rhodobacterales</taxon>
        <taxon>Paracoccaceae</taxon>
        <taxon>Planktotalea</taxon>
    </lineage>
</organism>
<feature type="domain" description="4Fe-4S ferredoxin-type" evidence="1">
    <location>
        <begin position="126"/>
        <end position="156"/>
    </location>
</feature>
<comment type="caution">
    <text evidence="2">The sequence shown here is derived from an EMBL/GenBank/DDBJ whole genome shotgun (WGS) entry which is preliminary data.</text>
</comment>
<evidence type="ECO:0000259" key="1">
    <source>
        <dbReference type="PROSITE" id="PS51379"/>
    </source>
</evidence>
<reference evidence="2 3" key="1">
    <citation type="submission" date="2016-10" db="EMBL/GenBank/DDBJ databases">
        <title>Genome sequence of Planktotalea frisia SH6-1.</title>
        <authorList>
            <person name="Poehlein A."/>
            <person name="Bakenhus I."/>
            <person name="Voget S."/>
            <person name="Brinkhoff T."/>
            <person name="Simon M."/>
        </authorList>
    </citation>
    <scope>NUCLEOTIDE SEQUENCE [LARGE SCALE GENOMIC DNA]</scope>
    <source>
        <strain evidence="2 3">SH6-1</strain>
    </source>
</reference>